<evidence type="ECO:0000313" key="1">
    <source>
        <dbReference type="EMBL" id="RMZ95355.1"/>
    </source>
</evidence>
<name>A0A3M7P8E0_BRAPC</name>
<comment type="caution">
    <text evidence="1">The sequence shown here is derived from an EMBL/GenBank/DDBJ whole genome shotgun (WGS) entry which is preliminary data.</text>
</comment>
<proteinExistence type="predicted"/>
<evidence type="ECO:0000313" key="2">
    <source>
        <dbReference type="Proteomes" id="UP000276133"/>
    </source>
</evidence>
<protein>
    <submittedName>
        <fullName evidence="1">Uncharacterized protein</fullName>
    </submittedName>
</protein>
<reference evidence="1 2" key="1">
    <citation type="journal article" date="2018" name="Sci. Rep.">
        <title>Genomic signatures of local adaptation to the degree of environmental predictability in rotifers.</title>
        <authorList>
            <person name="Franch-Gras L."/>
            <person name="Hahn C."/>
            <person name="Garcia-Roger E.M."/>
            <person name="Carmona M.J."/>
            <person name="Serra M."/>
            <person name="Gomez A."/>
        </authorList>
    </citation>
    <scope>NUCLEOTIDE SEQUENCE [LARGE SCALE GENOMIC DNA]</scope>
    <source>
        <strain evidence="1">HYR1</strain>
    </source>
</reference>
<dbReference type="Proteomes" id="UP000276133">
    <property type="component" value="Unassembled WGS sequence"/>
</dbReference>
<organism evidence="1 2">
    <name type="scientific">Brachionus plicatilis</name>
    <name type="common">Marine rotifer</name>
    <name type="synonym">Brachionus muelleri</name>
    <dbReference type="NCBI Taxonomy" id="10195"/>
    <lineage>
        <taxon>Eukaryota</taxon>
        <taxon>Metazoa</taxon>
        <taxon>Spiralia</taxon>
        <taxon>Gnathifera</taxon>
        <taxon>Rotifera</taxon>
        <taxon>Eurotatoria</taxon>
        <taxon>Monogononta</taxon>
        <taxon>Pseudotrocha</taxon>
        <taxon>Ploima</taxon>
        <taxon>Brachionidae</taxon>
        <taxon>Brachionus</taxon>
    </lineage>
</organism>
<dbReference type="EMBL" id="REGN01012462">
    <property type="protein sequence ID" value="RMZ95355.1"/>
    <property type="molecule type" value="Genomic_DNA"/>
</dbReference>
<sequence>MIFLNLDFVKTICNFDEYQELVEEEEEEKKKFNISFLNEDKFRGIRGLDENNLWLRNFSKINSES</sequence>
<gene>
    <name evidence="1" type="ORF">BpHYR1_011750</name>
</gene>
<accession>A0A3M7P8E0</accession>
<keyword evidence="2" id="KW-1185">Reference proteome</keyword>
<dbReference type="AlphaFoldDB" id="A0A3M7P8E0"/>